<reference evidence="6" key="1">
    <citation type="journal article" date="2021" name="Cell">
        <title>Tracing the genetic footprints of vertebrate landing in non-teleost ray-finned fishes.</title>
        <authorList>
            <person name="Bi X."/>
            <person name="Wang K."/>
            <person name="Yang L."/>
            <person name="Pan H."/>
            <person name="Jiang H."/>
            <person name="Wei Q."/>
            <person name="Fang M."/>
            <person name="Yu H."/>
            <person name="Zhu C."/>
            <person name="Cai Y."/>
            <person name="He Y."/>
            <person name="Gan X."/>
            <person name="Zeng H."/>
            <person name="Yu D."/>
            <person name="Zhu Y."/>
            <person name="Jiang H."/>
            <person name="Qiu Q."/>
            <person name="Yang H."/>
            <person name="Zhang Y.E."/>
            <person name="Wang W."/>
            <person name="Zhu M."/>
            <person name="He S."/>
            <person name="Zhang G."/>
        </authorList>
    </citation>
    <scope>NUCLEOTIDE SEQUENCE</scope>
    <source>
        <strain evidence="6">Allg_001</strain>
    </source>
</reference>
<evidence type="ECO:0000256" key="4">
    <source>
        <dbReference type="SAM" id="MobiDB-lite"/>
    </source>
</evidence>
<dbReference type="PROSITE" id="PS50229">
    <property type="entry name" value="WH1"/>
    <property type="match status" value="1"/>
</dbReference>
<dbReference type="GO" id="GO:0019901">
    <property type="term" value="F:protein kinase binding"/>
    <property type="evidence" value="ECO:0007669"/>
    <property type="project" value="TreeGrafter"/>
</dbReference>
<evidence type="ECO:0000313" key="7">
    <source>
        <dbReference type="Proteomes" id="UP000736164"/>
    </source>
</evidence>
<feature type="domain" description="WH1" evidence="5">
    <location>
        <begin position="1"/>
        <end position="102"/>
    </location>
</feature>
<accession>A0A8J7NKT2</accession>
<keyword evidence="3" id="KW-0472">Membrane</keyword>
<feature type="region of interest" description="Disordered" evidence="4">
    <location>
        <begin position="360"/>
        <end position="427"/>
    </location>
</feature>
<evidence type="ECO:0000256" key="3">
    <source>
        <dbReference type="ARBA" id="ARBA00023136"/>
    </source>
</evidence>
<proteinExistence type="predicted"/>
<keyword evidence="2" id="KW-1003">Cell membrane</keyword>
<dbReference type="PANTHER" id="PTHR11202:SF19">
    <property type="entry name" value="SPROUTY-RELATED, EVH1 DOMAIN-CONTAINING PROTEIN 3"/>
    <property type="match status" value="1"/>
</dbReference>
<dbReference type="FunFam" id="2.30.29.30:FF:000052">
    <property type="entry name" value="Sprouty-related, EVH1 domain containing 2"/>
    <property type="match status" value="1"/>
</dbReference>
<feature type="compositionally biased region" description="Low complexity" evidence="4">
    <location>
        <begin position="314"/>
        <end position="328"/>
    </location>
</feature>
<feature type="region of interest" description="Disordered" evidence="4">
    <location>
        <begin position="100"/>
        <end position="125"/>
    </location>
</feature>
<dbReference type="Pfam" id="PF00568">
    <property type="entry name" value="WH1"/>
    <property type="match status" value="1"/>
</dbReference>
<sequence length="427" mass="46146">MTRDDSSGGWVPLGGGGLSHVIICKGRSLEDRGRRDYIIRGERLRDRAPVLECAVQRGLVYNKVNPIFHHWRVQDKKFGLTFQSPADAVSFERGLHSAIDRLDRGSDSPSSSTPEEGDTEDDGLAVSRSVSLSPSVLCECVSLSPLSLRFESSSSSRKEMLPRPATIVTSQSSATCFVRPPATEDYGYGTGHTVATPTPAQIHTRPLQHQPAPVTASCFGTITALALWSTEEVQRCQRGSQQNTARLDPWLLVRAPPAASGNAEAESRDRSGGGRTGFEAFLQHGAARPRQQFTEQEEGGAAQQGAARALPPLSQARSARRGGPASGRTTHRDVQDRSEIAAPRASAAGWRLALPSPFRHSATQHSLPHRGAPLRTSPAPETAPRRLRETVIFQREPEPPSGPRREPGRGFACSHRGTSRCGVGESR</sequence>
<evidence type="ECO:0000256" key="2">
    <source>
        <dbReference type="ARBA" id="ARBA00022475"/>
    </source>
</evidence>
<dbReference type="SMART" id="SM00461">
    <property type="entry name" value="WH1"/>
    <property type="match status" value="1"/>
</dbReference>
<dbReference type="InterPro" id="IPR041937">
    <property type="entry name" value="SPRE_EVH1"/>
</dbReference>
<keyword evidence="7" id="KW-1185">Reference proteome</keyword>
<dbReference type="InterPro" id="IPR011993">
    <property type="entry name" value="PH-like_dom_sf"/>
</dbReference>
<evidence type="ECO:0000256" key="1">
    <source>
        <dbReference type="ARBA" id="ARBA00004202"/>
    </source>
</evidence>
<feature type="non-terminal residue" evidence="6">
    <location>
        <position position="427"/>
    </location>
</feature>
<dbReference type="GO" id="GO:0005886">
    <property type="term" value="C:plasma membrane"/>
    <property type="evidence" value="ECO:0007669"/>
    <property type="project" value="UniProtKB-SubCell"/>
</dbReference>
<dbReference type="InterPro" id="IPR000697">
    <property type="entry name" value="WH1/EVH1_dom"/>
</dbReference>
<dbReference type="EMBL" id="JAAWVO010009874">
    <property type="protein sequence ID" value="MBN3312991.1"/>
    <property type="molecule type" value="Genomic_DNA"/>
</dbReference>
<evidence type="ECO:0000313" key="6">
    <source>
        <dbReference type="EMBL" id="MBN3312991.1"/>
    </source>
</evidence>
<gene>
    <name evidence="6" type="primary">Spred1_1</name>
    <name evidence="6" type="ORF">GTO95_0015918</name>
</gene>
<evidence type="ECO:0000259" key="5">
    <source>
        <dbReference type="PROSITE" id="PS50229"/>
    </source>
</evidence>
<protein>
    <submittedName>
        <fullName evidence="6">SPRE1 protein</fullName>
    </submittedName>
</protein>
<dbReference type="GO" id="GO:0043409">
    <property type="term" value="P:negative regulation of MAPK cascade"/>
    <property type="evidence" value="ECO:0007669"/>
    <property type="project" value="TreeGrafter"/>
</dbReference>
<dbReference type="PANTHER" id="PTHR11202">
    <property type="entry name" value="SPROUTY-RELATED, EVH1 DOMAIN-CONTAINING PROTEIN FAMILY MEMBER"/>
    <property type="match status" value="1"/>
</dbReference>
<comment type="subcellular location">
    <subcellularLocation>
        <location evidence="1">Cell membrane</location>
        <topology evidence="1">Peripheral membrane protein</topology>
    </subcellularLocation>
</comment>
<dbReference type="AlphaFoldDB" id="A0A8J7NKT2"/>
<feature type="non-terminal residue" evidence="6">
    <location>
        <position position="1"/>
    </location>
</feature>
<name>A0A8J7NKT2_ATRSP</name>
<organism evidence="6 7">
    <name type="scientific">Atractosteus spatula</name>
    <name type="common">Alligator gar</name>
    <name type="synonym">Lepisosteus spatula</name>
    <dbReference type="NCBI Taxonomy" id="7917"/>
    <lineage>
        <taxon>Eukaryota</taxon>
        <taxon>Metazoa</taxon>
        <taxon>Chordata</taxon>
        <taxon>Craniata</taxon>
        <taxon>Vertebrata</taxon>
        <taxon>Euteleostomi</taxon>
        <taxon>Actinopterygii</taxon>
        <taxon>Neopterygii</taxon>
        <taxon>Holostei</taxon>
        <taxon>Semionotiformes</taxon>
        <taxon>Lepisosteidae</taxon>
        <taxon>Atractosteus</taxon>
    </lineage>
</organism>
<dbReference type="SUPFAM" id="SSF50729">
    <property type="entry name" value="PH domain-like"/>
    <property type="match status" value="1"/>
</dbReference>
<dbReference type="Proteomes" id="UP000736164">
    <property type="component" value="Unassembled WGS sequence"/>
</dbReference>
<dbReference type="Gene3D" id="2.30.29.30">
    <property type="entry name" value="Pleckstrin-homology domain (PH domain)/Phosphotyrosine-binding domain (PTB)"/>
    <property type="match status" value="1"/>
</dbReference>
<dbReference type="CDD" id="cd10574">
    <property type="entry name" value="EVH1_SPRED-like"/>
    <property type="match status" value="1"/>
</dbReference>
<feature type="compositionally biased region" description="Basic and acidic residues" evidence="4">
    <location>
        <begin position="383"/>
        <end position="408"/>
    </location>
</feature>
<feature type="region of interest" description="Disordered" evidence="4">
    <location>
        <begin position="256"/>
        <end position="339"/>
    </location>
</feature>
<feature type="compositionally biased region" description="Basic and acidic residues" evidence="4">
    <location>
        <begin position="330"/>
        <end position="339"/>
    </location>
</feature>
<comment type="caution">
    <text evidence="6">The sequence shown here is derived from an EMBL/GenBank/DDBJ whole genome shotgun (WGS) entry which is preliminary data.</text>
</comment>